<dbReference type="Pfam" id="PF02470">
    <property type="entry name" value="MlaD"/>
    <property type="match status" value="1"/>
</dbReference>
<evidence type="ECO:0000313" key="2">
    <source>
        <dbReference type="EMBL" id="EJX06863.1"/>
    </source>
</evidence>
<name>J9GVD9_9ZZZZ</name>
<reference evidence="2" key="1">
    <citation type="journal article" date="2012" name="PLoS ONE">
        <title>Gene sets for utilization of primary and secondary nutrition supplies in the distal gut of endangered iberian lynx.</title>
        <authorList>
            <person name="Alcaide M."/>
            <person name="Messina E."/>
            <person name="Richter M."/>
            <person name="Bargiela R."/>
            <person name="Peplies J."/>
            <person name="Huws S.A."/>
            <person name="Newbold C.J."/>
            <person name="Golyshin P.N."/>
            <person name="Simon M.A."/>
            <person name="Lopez G."/>
            <person name="Yakimov M.M."/>
            <person name="Ferrer M."/>
        </authorList>
    </citation>
    <scope>NUCLEOTIDE SEQUENCE</scope>
</reference>
<dbReference type="InterPro" id="IPR052336">
    <property type="entry name" value="MlaD_Phospholipid_Transporter"/>
</dbReference>
<dbReference type="AlphaFoldDB" id="J9GVD9"/>
<comment type="caution">
    <text evidence="2">The sequence shown here is derived from an EMBL/GenBank/DDBJ whole genome shotgun (WGS) entry which is preliminary data.</text>
</comment>
<dbReference type="InterPro" id="IPR003399">
    <property type="entry name" value="Mce/MlaD"/>
</dbReference>
<dbReference type="PANTHER" id="PTHR33371:SF4">
    <property type="entry name" value="INTERMEMBRANE PHOSPHOLIPID TRANSPORT SYSTEM BINDING PROTEIN MLAD"/>
    <property type="match status" value="1"/>
</dbReference>
<protein>
    <submittedName>
        <fullName evidence="2">Secreted protein containing Mammalian cell entry related domain protein</fullName>
    </submittedName>
</protein>
<dbReference type="PANTHER" id="PTHR33371">
    <property type="entry name" value="INTERMEMBRANE PHOSPHOLIPID TRANSPORT SYSTEM BINDING PROTEIN MLAD-RELATED"/>
    <property type="match status" value="1"/>
</dbReference>
<proteinExistence type="predicted"/>
<gene>
    <name evidence="2" type="ORF">EVA_05025</name>
</gene>
<dbReference type="EMBL" id="AMCI01001035">
    <property type="protein sequence ID" value="EJX06863.1"/>
    <property type="molecule type" value="Genomic_DNA"/>
</dbReference>
<accession>J9GVD9</accession>
<organism evidence="2">
    <name type="scientific">gut metagenome</name>
    <dbReference type="NCBI Taxonomy" id="749906"/>
    <lineage>
        <taxon>unclassified sequences</taxon>
        <taxon>metagenomes</taxon>
        <taxon>organismal metagenomes</taxon>
    </lineage>
</organism>
<feature type="domain" description="Mce/MlaD" evidence="1">
    <location>
        <begin position="1"/>
        <end position="63"/>
    </location>
</feature>
<evidence type="ECO:0000259" key="1">
    <source>
        <dbReference type="Pfam" id="PF02470"/>
    </source>
</evidence>
<sequence>MKFKDVAGLAISNPVYANGYPVGIVRTIEYDYERGEKVIVGVELDDEMKVPAKTRAELETELMGGVKMTLILGSNPTQNLIPGDTISGGMHKGMMDKVQTMMPTFEKMLPKLDSIMTNLNRLTADPALAEMLHNTAAMTKELKESSQQLNAMMKIDIPQTMKHLKKTSENAEKLTTQLAQLDVQATMTKVNQTLANAEQLTKDLNKVTGTLNTKLHSTDNTLGLFLNDRSVYDNLNGTLRSADSLLIDLKAHPKRYVHFSVFGRKDK</sequence>